<dbReference type="OrthoDB" id="10061289at2759"/>
<dbReference type="Proteomes" id="UP000663891">
    <property type="component" value="Unassembled WGS sequence"/>
</dbReference>
<dbReference type="EMBL" id="CAJOAY010000340">
    <property type="protein sequence ID" value="CAF3636718.1"/>
    <property type="molecule type" value="Genomic_DNA"/>
</dbReference>
<accession>A0A814LRC2</accession>
<dbReference type="Proteomes" id="UP000663881">
    <property type="component" value="Unassembled WGS sequence"/>
</dbReference>
<dbReference type="AlphaFoldDB" id="A0A814LRC2"/>
<evidence type="ECO:0000313" key="3">
    <source>
        <dbReference type="Proteomes" id="UP000663891"/>
    </source>
</evidence>
<proteinExistence type="predicted"/>
<reference evidence="1" key="1">
    <citation type="submission" date="2021-02" db="EMBL/GenBank/DDBJ databases">
        <authorList>
            <person name="Nowell W R."/>
        </authorList>
    </citation>
    <scope>NUCLEOTIDE SEQUENCE</scope>
</reference>
<name>A0A814LRC2_9BILA</name>
<evidence type="ECO:0000313" key="2">
    <source>
        <dbReference type="EMBL" id="CAF3636718.1"/>
    </source>
</evidence>
<organism evidence="1 3">
    <name type="scientific">Adineta steineri</name>
    <dbReference type="NCBI Taxonomy" id="433720"/>
    <lineage>
        <taxon>Eukaryota</taxon>
        <taxon>Metazoa</taxon>
        <taxon>Spiralia</taxon>
        <taxon>Gnathifera</taxon>
        <taxon>Rotifera</taxon>
        <taxon>Eurotatoria</taxon>
        <taxon>Bdelloidea</taxon>
        <taxon>Adinetida</taxon>
        <taxon>Adinetidae</taxon>
        <taxon>Adineta</taxon>
    </lineage>
</organism>
<sequence length="230" mass="26552">MASNPHVQNRNKHYDLALKRQLISLDRKCEQSLSTIKKTEQAIRHESKKIAICSRQKSAFRPHEIRMDENQPPVINQQPVINQKKRTYPNDYSNENVRSPPMNDIKNKQYQYAEKTSPYATKFLRLCTNAHRLPPVVKSHIPPLKQQRLNKDTHWTSSYQASTKDGESVSDIISLLNEQLSKRSVVDMTNMDEQVHSFIEQLPTYEGIQQGFDNFGPSSRHSIPAAVAMR</sequence>
<dbReference type="EMBL" id="CAJNON010000175">
    <property type="protein sequence ID" value="CAF1068716.1"/>
    <property type="molecule type" value="Genomic_DNA"/>
</dbReference>
<gene>
    <name evidence="2" type="ORF">OKA104_LOCUS8425</name>
    <name evidence="1" type="ORF">VCS650_LOCUS18356</name>
</gene>
<protein>
    <submittedName>
        <fullName evidence="1">Uncharacterized protein</fullName>
    </submittedName>
</protein>
<evidence type="ECO:0000313" key="1">
    <source>
        <dbReference type="EMBL" id="CAF1068716.1"/>
    </source>
</evidence>
<comment type="caution">
    <text evidence="1">The sequence shown here is derived from an EMBL/GenBank/DDBJ whole genome shotgun (WGS) entry which is preliminary data.</text>
</comment>